<dbReference type="Pfam" id="PF01252">
    <property type="entry name" value="Peptidase_A8"/>
    <property type="match status" value="1"/>
</dbReference>
<feature type="region of interest" description="Disordered" evidence="11">
    <location>
        <begin position="157"/>
        <end position="176"/>
    </location>
</feature>
<dbReference type="GO" id="GO:0005886">
    <property type="term" value="C:plasma membrane"/>
    <property type="evidence" value="ECO:0007669"/>
    <property type="project" value="UniProtKB-SubCell"/>
</dbReference>
<dbReference type="InterPro" id="IPR001872">
    <property type="entry name" value="Peptidase_A8"/>
</dbReference>
<evidence type="ECO:0000313" key="13">
    <source>
        <dbReference type="Proteomes" id="UP000050544"/>
    </source>
</evidence>
<proteinExistence type="inferred from homology"/>
<dbReference type="PRINTS" id="PR00781">
    <property type="entry name" value="LIPOSIGPTASE"/>
</dbReference>
<evidence type="ECO:0000256" key="6">
    <source>
        <dbReference type="ARBA" id="ARBA00022801"/>
    </source>
</evidence>
<dbReference type="Proteomes" id="UP000050544">
    <property type="component" value="Unassembled WGS sequence"/>
</dbReference>
<dbReference type="GO" id="GO:0004190">
    <property type="term" value="F:aspartic-type endopeptidase activity"/>
    <property type="evidence" value="ECO:0007669"/>
    <property type="project" value="UniProtKB-UniRule"/>
</dbReference>
<evidence type="ECO:0000256" key="2">
    <source>
        <dbReference type="ARBA" id="ARBA00022475"/>
    </source>
</evidence>
<keyword evidence="6 9" id="KW-0378">Hydrolase</keyword>
<dbReference type="NCBIfam" id="TIGR00077">
    <property type="entry name" value="lspA"/>
    <property type="match status" value="1"/>
</dbReference>
<evidence type="ECO:0000256" key="1">
    <source>
        <dbReference type="ARBA" id="ARBA00006139"/>
    </source>
</evidence>
<dbReference type="PATRIC" id="fig|869279.4.peg.1782"/>
<keyword evidence="3 9" id="KW-0645">Protease</keyword>
<comment type="function">
    <text evidence="9">This protein specifically catalyzes the removal of signal peptides from prolipoproteins.</text>
</comment>
<organism evidence="12 13">
    <name type="scientific">Thermanaerothrix daxensis</name>
    <dbReference type="NCBI Taxonomy" id="869279"/>
    <lineage>
        <taxon>Bacteria</taxon>
        <taxon>Bacillati</taxon>
        <taxon>Chloroflexota</taxon>
        <taxon>Anaerolineae</taxon>
        <taxon>Anaerolineales</taxon>
        <taxon>Anaerolineaceae</taxon>
        <taxon>Thermanaerothrix</taxon>
    </lineage>
</organism>
<feature type="active site" evidence="9">
    <location>
        <position position="131"/>
    </location>
</feature>
<accession>A0A0P6XR35</accession>
<keyword evidence="2 9" id="KW-1003">Cell membrane</keyword>
<evidence type="ECO:0000256" key="11">
    <source>
        <dbReference type="SAM" id="MobiDB-lite"/>
    </source>
</evidence>
<reference evidence="12 13" key="1">
    <citation type="submission" date="2015-07" db="EMBL/GenBank/DDBJ databases">
        <title>Whole genome sequence of Thermanaerothrix daxensis DSM 23592.</title>
        <authorList>
            <person name="Hemp J."/>
            <person name="Ward L.M."/>
            <person name="Pace L.A."/>
            <person name="Fischer W.W."/>
        </authorList>
    </citation>
    <scope>NUCLEOTIDE SEQUENCE [LARGE SCALE GENOMIC DNA]</scope>
    <source>
        <strain evidence="12 13">GNS-1</strain>
    </source>
</reference>
<keyword evidence="13" id="KW-1185">Reference proteome</keyword>
<evidence type="ECO:0000256" key="5">
    <source>
        <dbReference type="ARBA" id="ARBA00022750"/>
    </source>
</evidence>
<dbReference type="EMBL" id="LGKO01000005">
    <property type="protein sequence ID" value="KPL82933.1"/>
    <property type="molecule type" value="Genomic_DNA"/>
</dbReference>
<keyword evidence="7 9" id="KW-1133">Transmembrane helix</keyword>
<feature type="transmembrane region" description="Helical" evidence="9">
    <location>
        <begin position="65"/>
        <end position="81"/>
    </location>
</feature>
<comment type="subcellular location">
    <subcellularLocation>
        <location evidence="9">Cell membrane</location>
        <topology evidence="9">Multi-pass membrane protein</topology>
    </subcellularLocation>
</comment>
<dbReference type="PANTHER" id="PTHR33695">
    <property type="entry name" value="LIPOPROTEIN SIGNAL PEPTIDASE"/>
    <property type="match status" value="1"/>
</dbReference>
<comment type="caution">
    <text evidence="9">Lacks conserved residue(s) required for the propagation of feature annotation.</text>
</comment>
<comment type="pathway">
    <text evidence="9">Protein modification; lipoprotein biosynthesis (signal peptide cleavage).</text>
</comment>
<keyword evidence="8 9" id="KW-0472">Membrane</keyword>
<evidence type="ECO:0000256" key="9">
    <source>
        <dbReference type="HAMAP-Rule" id="MF_00161"/>
    </source>
</evidence>
<protein>
    <recommendedName>
        <fullName evidence="9">Lipoprotein signal peptidase</fullName>
        <ecNumber evidence="9">3.4.23.36</ecNumber>
    </recommendedName>
    <alternativeName>
        <fullName evidence="9">Prolipoprotein signal peptidase</fullName>
    </alternativeName>
    <alternativeName>
        <fullName evidence="9">Signal peptidase II</fullName>
        <shortName evidence="9">SPase II</shortName>
    </alternativeName>
</protein>
<comment type="similarity">
    <text evidence="1 9 10">Belongs to the peptidase A8 family.</text>
</comment>
<evidence type="ECO:0000256" key="8">
    <source>
        <dbReference type="ARBA" id="ARBA00023136"/>
    </source>
</evidence>
<comment type="caution">
    <text evidence="12">The sequence shown here is derived from an EMBL/GenBank/DDBJ whole genome shotgun (WGS) entry which is preliminary data.</text>
</comment>
<evidence type="ECO:0000313" key="12">
    <source>
        <dbReference type="EMBL" id="KPL82933.1"/>
    </source>
</evidence>
<evidence type="ECO:0000256" key="3">
    <source>
        <dbReference type="ARBA" id="ARBA00022670"/>
    </source>
</evidence>
<feature type="transmembrane region" description="Helical" evidence="9">
    <location>
        <begin position="127"/>
        <end position="147"/>
    </location>
</feature>
<dbReference type="UniPathway" id="UPA00665"/>
<sequence>MRYRLLVFIAGGVILLDQISKALIRQHLALYEVWVPWPWLAPYARIVHWYNTGVAFGLLQERGKLFAVLAVLVALAILYYFPRIPTSEKWLRLALSLQLGGAIGNLIDRLTLGHVTDFISVGTFPVFNLADASITIGTGLLILSVWLQERRERSANALSNSNLPGESLPSSPNDQP</sequence>
<feature type="active site" evidence="9">
    <location>
        <position position="117"/>
    </location>
</feature>
<comment type="catalytic activity">
    <reaction evidence="9">
        <text>Release of signal peptides from bacterial membrane prolipoproteins. Hydrolyzes -Xaa-Yaa-Zaa-|-(S,diacylglyceryl)Cys-, in which Xaa is hydrophobic (preferably Leu), and Yaa (Ala or Ser) and Zaa (Gly or Ala) have small, neutral side chains.</text>
        <dbReference type="EC" id="3.4.23.36"/>
    </reaction>
</comment>
<keyword evidence="4 9" id="KW-0812">Transmembrane</keyword>
<gene>
    <name evidence="9" type="primary">lspA</name>
    <name evidence="12" type="ORF">SE15_10810</name>
</gene>
<dbReference type="HAMAP" id="MF_00161">
    <property type="entry name" value="LspA"/>
    <property type="match status" value="1"/>
</dbReference>
<dbReference type="STRING" id="869279.SE15_10810"/>
<dbReference type="EC" id="3.4.23.36" evidence="9"/>
<keyword evidence="5 9" id="KW-0064">Aspartyl protease</keyword>
<dbReference type="PANTHER" id="PTHR33695:SF1">
    <property type="entry name" value="LIPOPROTEIN SIGNAL PEPTIDASE"/>
    <property type="match status" value="1"/>
</dbReference>
<evidence type="ECO:0000256" key="10">
    <source>
        <dbReference type="RuleBase" id="RU004181"/>
    </source>
</evidence>
<evidence type="ECO:0000256" key="4">
    <source>
        <dbReference type="ARBA" id="ARBA00022692"/>
    </source>
</evidence>
<name>A0A0P6XR35_9CHLR</name>
<evidence type="ECO:0000256" key="7">
    <source>
        <dbReference type="ARBA" id="ARBA00022989"/>
    </source>
</evidence>
<dbReference type="GO" id="GO:0006508">
    <property type="term" value="P:proteolysis"/>
    <property type="evidence" value="ECO:0007669"/>
    <property type="project" value="UniProtKB-KW"/>
</dbReference>
<dbReference type="AlphaFoldDB" id="A0A0P6XR35"/>